<dbReference type="Gene3D" id="3.10.310.70">
    <property type="match status" value="1"/>
</dbReference>
<gene>
    <name evidence="2" type="ORF">EAH89_23545</name>
</gene>
<dbReference type="InterPro" id="IPR013108">
    <property type="entry name" value="Amidohydro_3"/>
</dbReference>
<comment type="caution">
    <text evidence="2">The sequence shown here is derived from an EMBL/GenBank/DDBJ whole genome shotgun (WGS) entry which is preliminary data.</text>
</comment>
<name>A0A502FDC9_9PROT</name>
<dbReference type="PANTHER" id="PTHR22642">
    <property type="entry name" value="IMIDAZOLONEPROPIONASE"/>
    <property type="match status" value="1"/>
</dbReference>
<dbReference type="InterPro" id="IPR011059">
    <property type="entry name" value="Metal-dep_hydrolase_composite"/>
</dbReference>
<dbReference type="Gene3D" id="2.30.40.10">
    <property type="entry name" value="Urease, subunit C, domain 1"/>
    <property type="match status" value="1"/>
</dbReference>
<dbReference type="Gene3D" id="3.20.20.140">
    <property type="entry name" value="Metal-dependent hydrolases"/>
    <property type="match status" value="1"/>
</dbReference>
<evidence type="ECO:0000313" key="3">
    <source>
        <dbReference type="Proteomes" id="UP000317078"/>
    </source>
</evidence>
<evidence type="ECO:0000259" key="1">
    <source>
        <dbReference type="Pfam" id="PF07969"/>
    </source>
</evidence>
<organism evidence="2 3">
    <name type="scientific">Muricoccus nepalensis</name>
    <dbReference type="NCBI Taxonomy" id="1854500"/>
    <lineage>
        <taxon>Bacteria</taxon>
        <taxon>Pseudomonadati</taxon>
        <taxon>Pseudomonadota</taxon>
        <taxon>Alphaproteobacteria</taxon>
        <taxon>Acetobacterales</taxon>
        <taxon>Roseomonadaceae</taxon>
        <taxon>Muricoccus</taxon>
    </lineage>
</organism>
<evidence type="ECO:0000313" key="2">
    <source>
        <dbReference type="EMBL" id="TPG47283.1"/>
    </source>
</evidence>
<dbReference type="PANTHER" id="PTHR22642:SF21">
    <property type="entry name" value="PERIPLASMIC PROTEIN"/>
    <property type="match status" value="1"/>
</dbReference>
<feature type="domain" description="Amidohydrolase 3" evidence="1">
    <location>
        <begin position="110"/>
        <end position="596"/>
    </location>
</feature>
<dbReference type="AlphaFoldDB" id="A0A502FDC9"/>
<protein>
    <submittedName>
        <fullName evidence="2">Amidohydrolase</fullName>
    </submittedName>
</protein>
<dbReference type="EMBL" id="RCZP01000035">
    <property type="protein sequence ID" value="TPG47283.1"/>
    <property type="molecule type" value="Genomic_DNA"/>
</dbReference>
<dbReference type="Pfam" id="PF07969">
    <property type="entry name" value="Amidohydro_3"/>
    <property type="match status" value="1"/>
</dbReference>
<dbReference type="Proteomes" id="UP000317078">
    <property type="component" value="Unassembled WGS sequence"/>
</dbReference>
<dbReference type="CDD" id="cd01300">
    <property type="entry name" value="YtcJ_like"/>
    <property type="match status" value="1"/>
</dbReference>
<dbReference type="SUPFAM" id="SSF51556">
    <property type="entry name" value="Metallo-dependent hydrolases"/>
    <property type="match status" value="1"/>
</dbReference>
<dbReference type="SUPFAM" id="SSF51338">
    <property type="entry name" value="Composite domain of metallo-dependent hydrolases"/>
    <property type="match status" value="1"/>
</dbReference>
<keyword evidence="2" id="KW-0378">Hydrolase</keyword>
<keyword evidence="3" id="KW-1185">Reference proteome</keyword>
<accession>A0A502FDC9</accession>
<sequence length="599" mass="64968">MRPCRPAPMLPAINAGDRAMREREAGRGWFAQKRRALVSSALASLGLTFLPGEGRAADPIVPAEVILRNARVLTVNAAGDTAQAVAVAGNRILAVGADAAVMALANARTRVIDLRGATVIPGLRDSHLHTIGAARDIFNVALEDARDLDAILKALAARVATTPPGEWVIASSGWHEGQIAEGRMPTRGELDRISPDHPVFIPRGGHVAVVNSAALRLAGITRDTPDPRGGVIVRDGGEPTGFLIEGPAMNLVRRLLPLMSRERLTEGLARFSTVLAGLGVTASTEPGATPEEIGAYMDLWRMGGMRHRVRIMQRATGLADVRARSAVMAPNFGDDWLRVGGFKYLYDGGVEGAWTYDPYQIVEGEQTDPAFRGKLLGPAGGDAEALEMFRLAASRGWQFQVHMVGDATTDHVLDLWEKVAQDHPIADLRWAAMHVMLSRPASLDRMKTLGIRVTVQDQSVRLANNMLRYWGPERAAWCTPTKAVLDRGIPAGAGTDAPVAHWNPYVALWWLVTRKVEIRGRVTEPLGPDMAVSRQQALRLYTMGSADVDFMDDRAGSIEPGKLADLVVLSDDYLTVPEDRIRDLRSTLTMVDGRILHEA</sequence>
<reference evidence="2 3" key="1">
    <citation type="journal article" date="2019" name="Environ. Microbiol.">
        <title>Species interactions and distinct microbial communities in high Arctic permafrost affected cryosols are associated with the CH4 and CO2 gas fluxes.</title>
        <authorList>
            <person name="Altshuler I."/>
            <person name="Hamel J."/>
            <person name="Turney S."/>
            <person name="Magnuson E."/>
            <person name="Levesque R."/>
            <person name="Greer C."/>
            <person name="Whyte L.G."/>
        </authorList>
    </citation>
    <scope>NUCLEOTIDE SEQUENCE [LARGE SCALE GENOMIC DNA]</scope>
    <source>
        <strain evidence="2 3">S9.3B</strain>
    </source>
</reference>
<proteinExistence type="predicted"/>
<dbReference type="GO" id="GO:0016810">
    <property type="term" value="F:hydrolase activity, acting on carbon-nitrogen (but not peptide) bonds"/>
    <property type="evidence" value="ECO:0007669"/>
    <property type="project" value="InterPro"/>
</dbReference>
<dbReference type="InterPro" id="IPR033932">
    <property type="entry name" value="YtcJ-like"/>
</dbReference>
<dbReference type="InterPro" id="IPR032466">
    <property type="entry name" value="Metal_Hydrolase"/>
</dbReference>